<dbReference type="RefSeq" id="WP_066134940.1">
    <property type="nucleotide sequence ID" value="NZ_CP014525.1"/>
</dbReference>
<keyword evidence="2" id="KW-1185">Reference proteome</keyword>
<proteinExistence type="predicted"/>
<protein>
    <recommendedName>
        <fullName evidence="3">Phage tail protein</fullName>
    </recommendedName>
</protein>
<dbReference type="Pfam" id="PF05954">
    <property type="entry name" value="Phage_GPD"/>
    <property type="match status" value="1"/>
</dbReference>
<dbReference type="GeneID" id="53316796"/>
<reference evidence="1 2" key="1">
    <citation type="submission" date="2016-02" db="EMBL/GenBank/DDBJ databases">
        <title>Complete Genome of H5569, the type strain of the newly described species Haematospirillium jordaniae.</title>
        <authorList>
            <person name="Nicholson A.C."/>
            <person name="Humrighouse B.W."/>
            <person name="Loparov V."/>
            <person name="McQuiston J.R."/>
        </authorList>
    </citation>
    <scope>NUCLEOTIDE SEQUENCE [LARGE SCALE GENOMIC DNA]</scope>
    <source>
        <strain evidence="1 2">H5569</strain>
    </source>
</reference>
<dbReference type="STRING" id="1549855.AY555_06455"/>
<gene>
    <name evidence="1" type="ORF">AY555_06455</name>
</gene>
<dbReference type="AlphaFoldDB" id="A0A143DDT4"/>
<evidence type="ECO:0000313" key="2">
    <source>
        <dbReference type="Proteomes" id="UP000076066"/>
    </source>
</evidence>
<organism evidence="1 2">
    <name type="scientific">Haematospirillum jordaniae</name>
    <dbReference type="NCBI Taxonomy" id="1549855"/>
    <lineage>
        <taxon>Bacteria</taxon>
        <taxon>Pseudomonadati</taxon>
        <taxon>Pseudomonadota</taxon>
        <taxon>Alphaproteobacteria</taxon>
        <taxon>Rhodospirillales</taxon>
        <taxon>Novispirillaceae</taxon>
        <taxon>Haematospirillum</taxon>
    </lineage>
</organism>
<evidence type="ECO:0008006" key="3">
    <source>
        <dbReference type="Google" id="ProtNLM"/>
    </source>
</evidence>
<accession>A0A143DDT4</accession>
<sequence length="337" mass="35572">MGIKPGFQIRANDADITAGISGHLVSLRLTDEAGLQSDTLELTLADPNDRKPLALPAAGTEICVALGYDNALRKMGLFIVDELEVSGPPDRITVKAKASVQAASPVDAGSRRPMLTTQKNRSWAAGTTLGGMVQVIAQEHGLKAAVAPALAATSLPHVDQANESDMALLTRLSKDYDALAKPAGGHLVIAKRGESKTTTGKPLPVVAVSRGEITQYRVTITKRQPVGQVITQWNDLDAGMVREVVAGQGEPVARIRHPFADAAGAKQAAVAELEKRARAEKQLSLALPGNPALIAEARVELKGFRSSANGLWLITRAEHSLSRSGYTTTLTCESVSD</sequence>
<name>A0A143DDT4_9PROT</name>
<dbReference type="OrthoDB" id="4070623at2"/>
<dbReference type="KEGG" id="hjo:AY555_06455"/>
<dbReference type="EMBL" id="CP014525">
    <property type="protein sequence ID" value="AMW34877.1"/>
    <property type="molecule type" value="Genomic_DNA"/>
</dbReference>
<dbReference type="SUPFAM" id="SSF69279">
    <property type="entry name" value="Phage tail proteins"/>
    <property type="match status" value="1"/>
</dbReference>
<dbReference type="Proteomes" id="UP000076066">
    <property type="component" value="Chromosome"/>
</dbReference>
<evidence type="ECO:0000313" key="1">
    <source>
        <dbReference type="EMBL" id="AMW34877.1"/>
    </source>
</evidence>